<dbReference type="PANTHER" id="PTHR27001:SF939">
    <property type="entry name" value="INTERLEUKIN 1 RECEPTOR ASSOCIATED KINASE 1"/>
    <property type="match status" value="1"/>
</dbReference>
<dbReference type="EMBL" id="CAJHJT010000001">
    <property type="protein sequence ID" value="CAD6995554.1"/>
    <property type="molecule type" value="Genomic_DNA"/>
</dbReference>
<evidence type="ECO:0000256" key="6">
    <source>
        <dbReference type="ARBA" id="ARBA00022777"/>
    </source>
</evidence>
<dbReference type="EC" id="2.7.11.1" evidence="2"/>
<evidence type="ECO:0000256" key="10">
    <source>
        <dbReference type="PROSITE-ProRule" id="PRU10141"/>
    </source>
</evidence>
<dbReference type="SUPFAM" id="SSF56112">
    <property type="entry name" value="Protein kinase-like (PK-like)"/>
    <property type="match status" value="1"/>
</dbReference>
<name>A0A811U9F4_CERCA</name>
<keyword evidence="6" id="KW-0418">Kinase</keyword>
<dbReference type="GO" id="GO:0005524">
    <property type="term" value="F:ATP binding"/>
    <property type="evidence" value="ECO:0007669"/>
    <property type="project" value="UniProtKB-UniRule"/>
</dbReference>
<dbReference type="SMART" id="SM00220">
    <property type="entry name" value="S_TKc"/>
    <property type="match status" value="1"/>
</dbReference>
<feature type="compositionally biased region" description="Low complexity" evidence="11">
    <location>
        <begin position="168"/>
        <end position="186"/>
    </location>
</feature>
<dbReference type="PROSITE" id="PS00108">
    <property type="entry name" value="PROTEIN_KINASE_ST"/>
    <property type="match status" value="1"/>
</dbReference>
<evidence type="ECO:0000256" key="3">
    <source>
        <dbReference type="ARBA" id="ARBA00022527"/>
    </source>
</evidence>
<comment type="catalytic activity">
    <reaction evidence="8">
        <text>L-threonyl-[protein] + ATP = O-phospho-L-threonyl-[protein] + ADP + H(+)</text>
        <dbReference type="Rhea" id="RHEA:46608"/>
        <dbReference type="Rhea" id="RHEA-COMP:11060"/>
        <dbReference type="Rhea" id="RHEA-COMP:11605"/>
        <dbReference type="ChEBI" id="CHEBI:15378"/>
        <dbReference type="ChEBI" id="CHEBI:30013"/>
        <dbReference type="ChEBI" id="CHEBI:30616"/>
        <dbReference type="ChEBI" id="CHEBI:61977"/>
        <dbReference type="ChEBI" id="CHEBI:456216"/>
        <dbReference type="EC" id="2.7.11.1"/>
    </reaction>
</comment>
<dbReference type="PROSITE" id="PS50017">
    <property type="entry name" value="DEATH_DOMAIN"/>
    <property type="match status" value="1"/>
</dbReference>
<dbReference type="AlphaFoldDB" id="A0A811U9F4"/>
<dbReference type="InterPro" id="IPR011029">
    <property type="entry name" value="DEATH-like_dom_sf"/>
</dbReference>
<dbReference type="Pfam" id="PF07714">
    <property type="entry name" value="PK_Tyr_Ser-Thr"/>
    <property type="match status" value="1"/>
</dbReference>
<evidence type="ECO:0000256" key="8">
    <source>
        <dbReference type="ARBA" id="ARBA00047899"/>
    </source>
</evidence>
<dbReference type="GO" id="GO:0045087">
    <property type="term" value="P:innate immune response"/>
    <property type="evidence" value="ECO:0007669"/>
    <property type="project" value="UniProtKB-ARBA"/>
</dbReference>
<keyword evidence="5 10" id="KW-0547">Nucleotide-binding</keyword>
<protein>
    <recommendedName>
        <fullName evidence="2">non-specific serine/threonine protein kinase</fullName>
        <ecNumber evidence="2">2.7.11.1</ecNumber>
    </recommendedName>
</protein>
<feature type="domain" description="Death" evidence="13">
    <location>
        <begin position="70"/>
        <end position="136"/>
    </location>
</feature>
<feature type="region of interest" description="Disordered" evidence="11">
    <location>
        <begin position="165"/>
        <end position="196"/>
    </location>
</feature>
<evidence type="ECO:0000256" key="4">
    <source>
        <dbReference type="ARBA" id="ARBA00022679"/>
    </source>
</evidence>
<keyword evidence="15" id="KW-1185">Reference proteome</keyword>
<dbReference type="InterPro" id="IPR001245">
    <property type="entry name" value="Ser-Thr/Tyr_kinase_cat_dom"/>
</dbReference>
<keyword evidence="3" id="KW-0723">Serine/threonine-protein kinase</keyword>
<dbReference type="Gene3D" id="1.10.533.10">
    <property type="entry name" value="Death Domain, Fas"/>
    <property type="match status" value="1"/>
</dbReference>
<dbReference type="PROSITE" id="PS50011">
    <property type="entry name" value="PROTEIN_KINASE_DOM"/>
    <property type="match status" value="1"/>
</dbReference>
<feature type="binding site" evidence="10">
    <location>
        <position position="250"/>
    </location>
    <ligand>
        <name>ATP</name>
        <dbReference type="ChEBI" id="CHEBI:30616"/>
    </ligand>
</feature>
<accession>A0A811U9F4</accession>
<feature type="region of interest" description="Disordered" evidence="11">
    <location>
        <begin position="1"/>
        <end position="23"/>
    </location>
</feature>
<dbReference type="InterPro" id="IPR011009">
    <property type="entry name" value="Kinase-like_dom_sf"/>
</dbReference>
<evidence type="ECO:0000259" key="13">
    <source>
        <dbReference type="PROSITE" id="PS50017"/>
    </source>
</evidence>
<evidence type="ECO:0000256" key="7">
    <source>
        <dbReference type="ARBA" id="ARBA00022840"/>
    </source>
</evidence>
<dbReference type="InterPro" id="IPR037924">
    <property type="entry name" value="Pelle_death"/>
</dbReference>
<dbReference type="FunFam" id="1.10.510.10:FF:000754">
    <property type="entry name" value="Interleukin-1 receptor-associated kinase"/>
    <property type="match status" value="1"/>
</dbReference>
<gene>
    <name evidence="14" type="ORF">CCAP1982_LOCUS4265</name>
</gene>
<evidence type="ECO:0000256" key="2">
    <source>
        <dbReference type="ARBA" id="ARBA00012513"/>
    </source>
</evidence>
<organism evidence="14 15">
    <name type="scientific">Ceratitis capitata</name>
    <name type="common">Mediterranean fruit fly</name>
    <name type="synonym">Tephritis capitata</name>
    <dbReference type="NCBI Taxonomy" id="7213"/>
    <lineage>
        <taxon>Eukaryota</taxon>
        <taxon>Metazoa</taxon>
        <taxon>Ecdysozoa</taxon>
        <taxon>Arthropoda</taxon>
        <taxon>Hexapoda</taxon>
        <taxon>Insecta</taxon>
        <taxon>Pterygota</taxon>
        <taxon>Neoptera</taxon>
        <taxon>Endopterygota</taxon>
        <taxon>Diptera</taxon>
        <taxon>Brachycera</taxon>
        <taxon>Muscomorpha</taxon>
        <taxon>Tephritoidea</taxon>
        <taxon>Tephritidae</taxon>
        <taxon>Ceratitis</taxon>
        <taxon>Ceratitis</taxon>
    </lineage>
</organism>
<keyword evidence="4" id="KW-0808">Transferase</keyword>
<reference evidence="14" key="1">
    <citation type="submission" date="2020-11" db="EMBL/GenBank/DDBJ databases">
        <authorList>
            <person name="Whitehead M."/>
        </authorList>
    </citation>
    <scope>NUCLEOTIDE SEQUENCE</scope>
    <source>
        <strain evidence="14">EGII</strain>
    </source>
</reference>
<dbReference type="InterPro" id="IPR000719">
    <property type="entry name" value="Prot_kinase_dom"/>
</dbReference>
<dbReference type="Gene3D" id="1.10.510.10">
    <property type="entry name" value="Transferase(Phosphotransferase) domain 1"/>
    <property type="match status" value="1"/>
</dbReference>
<dbReference type="Gene3D" id="3.30.200.20">
    <property type="entry name" value="Phosphorylase Kinase, domain 1"/>
    <property type="match status" value="1"/>
</dbReference>
<evidence type="ECO:0000256" key="9">
    <source>
        <dbReference type="ARBA" id="ARBA00048679"/>
    </source>
</evidence>
<comment type="caution">
    <text evidence="14">The sequence shown here is derived from an EMBL/GenBank/DDBJ whole genome shotgun (WGS) entry which is preliminary data.</text>
</comment>
<evidence type="ECO:0000259" key="12">
    <source>
        <dbReference type="PROSITE" id="PS50011"/>
    </source>
</evidence>
<dbReference type="InterPro" id="IPR017441">
    <property type="entry name" value="Protein_kinase_ATP_BS"/>
</dbReference>
<comment type="catalytic activity">
    <reaction evidence="9">
        <text>L-seryl-[protein] + ATP = O-phospho-L-seryl-[protein] + ADP + H(+)</text>
        <dbReference type="Rhea" id="RHEA:17989"/>
        <dbReference type="Rhea" id="RHEA-COMP:9863"/>
        <dbReference type="Rhea" id="RHEA-COMP:11604"/>
        <dbReference type="ChEBI" id="CHEBI:15378"/>
        <dbReference type="ChEBI" id="CHEBI:29999"/>
        <dbReference type="ChEBI" id="CHEBI:30616"/>
        <dbReference type="ChEBI" id="CHEBI:83421"/>
        <dbReference type="ChEBI" id="CHEBI:456216"/>
        <dbReference type="EC" id="2.7.11.1"/>
    </reaction>
</comment>
<proteinExistence type="inferred from homology"/>
<evidence type="ECO:0000256" key="11">
    <source>
        <dbReference type="SAM" id="MobiDB-lite"/>
    </source>
</evidence>
<dbReference type="PANTHER" id="PTHR27001">
    <property type="entry name" value="OS01G0253100 PROTEIN"/>
    <property type="match status" value="1"/>
</dbReference>
<feature type="compositionally biased region" description="Polar residues" evidence="11">
    <location>
        <begin position="187"/>
        <end position="196"/>
    </location>
</feature>
<evidence type="ECO:0000313" key="14">
    <source>
        <dbReference type="EMBL" id="CAD6995554.1"/>
    </source>
</evidence>
<dbReference type="CDD" id="cd08307">
    <property type="entry name" value="Death_Pelle"/>
    <property type="match status" value="1"/>
</dbReference>
<dbReference type="GO" id="GO:0007165">
    <property type="term" value="P:signal transduction"/>
    <property type="evidence" value="ECO:0007669"/>
    <property type="project" value="InterPro"/>
</dbReference>
<comment type="similarity">
    <text evidence="1">Belongs to the protein kinase superfamily. TKL Ser/Thr protein kinase family. Pelle subfamily.</text>
</comment>
<dbReference type="InterPro" id="IPR000488">
    <property type="entry name" value="Death_dom"/>
</dbReference>
<dbReference type="Pfam" id="PF00531">
    <property type="entry name" value="Death"/>
    <property type="match status" value="1"/>
</dbReference>
<keyword evidence="7 10" id="KW-0067">ATP-binding</keyword>
<dbReference type="GO" id="GO:0031349">
    <property type="term" value="P:positive regulation of defense response"/>
    <property type="evidence" value="ECO:0007669"/>
    <property type="project" value="UniProtKB-ARBA"/>
</dbReference>
<evidence type="ECO:0000256" key="1">
    <source>
        <dbReference type="ARBA" id="ARBA00008718"/>
    </source>
</evidence>
<dbReference type="SMART" id="SM00005">
    <property type="entry name" value="DEATH"/>
    <property type="match status" value="1"/>
</dbReference>
<dbReference type="InterPro" id="IPR008271">
    <property type="entry name" value="Ser/Thr_kinase_AS"/>
</dbReference>
<dbReference type="GO" id="GO:1902533">
    <property type="term" value="P:positive regulation of intracellular signal transduction"/>
    <property type="evidence" value="ECO:0007669"/>
    <property type="project" value="UniProtKB-ARBA"/>
</dbReference>
<evidence type="ECO:0000313" key="15">
    <source>
        <dbReference type="Proteomes" id="UP000606786"/>
    </source>
</evidence>
<dbReference type="GO" id="GO:0005886">
    <property type="term" value="C:plasma membrane"/>
    <property type="evidence" value="ECO:0007669"/>
    <property type="project" value="TreeGrafter"/>
</dbReference>
<sequence length="525" mass="59811">MSVQRSRSALSPNNSGNIEASNSTVNGSNIIGGAGGSSSSSGYIKDRYIDELPSQQLRLLCEHLDEMQVWMQLAEVMQLRPADVKFIQQQQELGKSPSWLLIRKWGIECKHTVTELFMLLWKREQHHAMRMLKDFVERKYQLLIPRSQPRLTMLMANSDIKQLNGPINSSSSGVSNSNNNSSYSSSEQTAPTSTQRIEQDVREFARYMIEISYDDLTEATENWSERLKLGKGGFGTVYKGTWKCTEVAVKQLQYNAVNGRDSSKVQLQQSLNELKHLSRYRHDNVLPLFGYSLNGEKPCLVYQLMKGGTLEQRLYAKKEKPLTWKERVEICLGASRLVNCIINFIINVSYFKFYSGINFLHSCDVKPLIHGDIKPANVLLDVCLTPRIGDFGLAREGPAAVSRSVTVSQVYGTRPYLPQEFLRGKKLSTKVDTYSYGVMLLETFTGMRAVDQHRRPLLLSEFVKCVRKDELVNLIDARQPIQNDERDMCKNLILLGTQCVAFEADDRPEMKYVYDTINFCKIYPD</sequence>
<evidence type="ECO:0000256" key="5">
    <source>
        <dbReference type="ARBA" id="ARBA00022741"/>
    </source>
</evidence>
<dbReference type="GO" id="GO:0009893">
    <property type="term" value="P:positive regulation of metabolic process"/>
    <property type="evidence" value="ECO:0007669"/>
    <property type="project" value="UniProtKB-ARBA"/>
</dbReference>
<dbReference type="SUPFAM" id="SSF47986">
    <property type="entry name" value="DEATH domain"/>
    <property type="match status" value="1"/>
</dbReference>
<dbReference type="PROSITE" id="PS00107">
    <property type="entry name" value="PROTEIN_KINASE_ATP"/>
    <property type="match status" value="1"/>
</dbReference>
<dbReference type="GO" id="GO:0004674">
    <property type="term" value="F:protein serine/threonine kinase activity"/>
    <property type="evidence" value="ECO:0007669"/>
    <property type="project" value="UniProtKB-KW"/>
</dbReference>
<dbReference type="OrthoDB" id="4062651at2759"/>
<feature type="domain" description="Protein kinase" evidence="12">
    <location>
        <begin position="223"/>
        <end position="519"/>
    </location>
</feature>
<dbReference type="Proteomes" id="UP000606786">
    <property type="component" value="Unassembled WGS sequence"/>
</dbReference>